<evidence type="ECO:0000313" key="3">
    <source>
        <dbReference type="EMBL" id="CAF4069815.1"/>
    </source>
</evidence>
<dbReference type="EMBL" id="CAJNOK010017411">
    <property type="protein sequence ID" value="CAF1263405.1"/>
    <property type="molecule type" value="Genomic_DNA"/>
</dbReference>
<proteinExistence type="predicted"/>
<accession>A0A8S2ESM4</accession>
<comment type="caution">
    <text evidence="2">The sequence shown here is derived from an EMBL/GenBank/DDBJ whole genome shotgun (WGS) entry which is preliminary data.</text>
</comment>
<dbReference type="Proteomes" id="UP000682733">
    <property type="component" value="Unassembled WGS sequence"/>
</dbReference>
<feature type="region of interest" description="Disordered" evidence="1">
    <location>
        <begin position="293"/>
        <end position="317"/>
    </location>
</feature>
<gene>
    <name evidence="2" type="ORF">OVA965_LOCUS26839</name>
    <name evidence="3" type="ORF">TMI583_LOCUS27581</name>
</gene>
<reference evidence="2" key="1">
    <citation type="submission" date="2021-02" db="EMBL/GenBank/DDBJ databases">
        <authorList>
            <person name="Nowell W R."/>
        </authorList>
    </citation>
    <scope>NUCLEOTIDE SEQUENCE</scope>
</reference>
<feature type="compositionally biased region" description="Low complexity" evidence="1">
    <location>
        <begin position="95"/>
        <end position="120"/>
    </location>
</feature>
<dbReference type="Proteomes" id="UP000677228">
    <property type="component" value="Unassembled WGS sequence"/>
</dbReference>
<organism evidence="2 4">
    <name type="scientific">Didymodactylos carnosus</name>
    <dbReference type="NCBI Taxonomy" id="1234261"/>
    <lineage>
        <taxon>Eukaryota</taxon>
        <taxon>Metazoa</taxon>
        <taxon>Spiralia</taxon>
        <taxon>Gnathifera</taxon>
        <taxon>Rotifera</taxon>
        <taxon>Eurotatoria</taxon>
        <taxon>Bdelloidea</taxon>
        <taxon>Philodinida</taxon>
        <taxon>Philodinidae</taxon>
        <taxon>Didymodactylos</taxon>
    </lineage>
</organism>
<feature type="non-terminal residue" evidence="2">
    <location>
        <position position="1"/>
    </location>
</feature>
<evidence type="ECO:0000313" key="4">
    <source>
        <dbReference type="Proteomes" id="UP000677228"/>
    </source>
</evidence>
<evidence type="ECO:0000313" key="2">
    <source>
        <dbReference type="EMBL" id="CAF1263405.1"/>
    </source>
</evidence>
<protein>
    <recommendedName>
        <fullName evidence="5">EF-hand domain-containing protein</fullName>
    </recommendedName>
</protein>
<sequence>MAFTRHYPHSGFIYDPLIQPTKPIQHINQLDSPRFQQIPKGRFDTTYRTEYSNRQRHPKDTYPTKQFSNALNQYSVLPPIAAGKVETYRDKSQYQQQQQPQQQQQQQQQQPQQQQQQQQQLNDQEVPGNYLNNNEHFDVPLVNSLGQDYNQNEQQDQSQMDNNYNYQQRPTTDNHLPNEPILLTEFEERQLASEIQNQLGPQAIDRLKIFYQELANYDPKMTGYVHHSHIRMTSNRLGLNLSDDTLRFAMCKFVSSDQPRGYVNYEDMIRYFGKYLSSLAPNQYGQDRYSQQPQYQYNNNNNNKSPSSQKNPNSNANSIISINKYENLEDRFDPDERQIRTLIKQTIKQF</sequence>
<evidence type="ECO:0000256" key="1">
    <source>
        <dbReference type="SAM" id="MobiDB-lite"/>
    </source>
</evidence>
<dbReference type="AlphaFoldDB" id="A0A8S2ESM4"/>
<evidence type="ECO:0008006" key="5">
    <source>
        <dbReference type="Google" id="ProtNLM"/>
    </source>
</evidence>
<dbReference type="EMBL" id="CAJOBA010038968">
    <property type="protein sequence ID" value="CAF4069815.1"/>
    <property type="molecule type" value="Genomic_DNA"/>
</dbReference>
<name>A0A8S2ESM4_9BILA</name>
<feature type="region of interest" description="Disordered" evidence="1">
    <location>
        <begin position="88"/>
        <end position="136"/>
    </location>
</feature>